<name>A0ABD5WAP8_9EURY</name>
<sequence>MDGETFREAVAATKATELERLGSNKLLIALTDATLEPAAVLRAAADSEHAAHTTFAGWADDETDDDARELFAWLADRERDHRERVCDSLAAMDVEHDPVDGGTMHEYLRAREDAVERVAAGAVGRGLVSDRTHLQIVSFFVNEGDERRADLFRELRAETAEEAERGLALLSDLCGSDDDWERARMVAEYVVQIAYDDYADALAGMGIDVKPVC</sequence>
<dbReference type="EMBL" id="JBHTAH010000003">
    <property type="protein sequence ID" value="MFC7069019.1"/>
    <property type="molecule type" value="Genomic_DNA"/>
</dbReference>
<dbReference type="RefSeq" id="WP_284030880.1">
    <property type="nucleotide sequence ID" value="NZ_CP126154.1"/>
</dbReference>
<organism evidence="1 2">
    <name type="scientific">Halobaculum lipolyticum</name>
    <dbReference type="NCBI Taxonomy" id="3032001"/>
    <lineage>
        <taxon>Archaea</taxon>
        <taxon>Methanobacteriati</taxon>
        <taxon>Methanobacteriota</taxon>
        <taxon>Stenosarchaea group</taxon>
        <taxon>Halobacteria</taxon>
        <taxon>Halobacteriales</taxon>
        <taxon>Haloferacaceae</taxon>
        <taxon>Halobaculum</taxon>
    </lineage>
</organism>
<proteinExistence type="predicted"/>
<dbReference type="SUPFAM" id="SSF47240">
    <property type="entry name" value="Ferritin-like"/>
    <property type="match status" value="1"/>
</dbReference>
<comment type="caution">
    <text evidence="1">The sequence shown here is derived from an EMBL/GenBank/DDBJ whole genome shotgun (WGS) entry which is preliminary data.</text>
</comment>
<reference evidence="1 2" key="1">
    <citation type="journal article" date="2019" name="Int. J. Syst. Evol. Microbiol.">
        <title>The Global Catalogue of Microorganisms (GCM) 10K type strain sequencing project: providing services to taxonomists for standard genome sequencing and annotation.</title>
        <authorList>
            <consortium name="The Broad Institute Genomics Platform"/>
            <consortium name="The Broad Institute Genome Sequencing Center for Infectious Disease"/>
            <person name="Wu L."/>
            <person name="Ma J."/>
        </authorList>
    </citation>
    <scope>NUCLEOTIDE SEQUENCE [LARGE SCALE GENOMIC DNA]</scope>
    <source>
        <strain evidence="1 2">DT31</strain>
    </source>
</reference>
<dbReference type="AlphaFoldDB" id="A0ABD5WAP8"/>
<dbReference type="Gene3D" id="1.20.1260.10">
    <property type="match status" value="1"/>
</dbReference>
<dbReference type="InterPro" id="IPR009078">
    <property type="entry name" value="Ferritin-like_SF"/>
</dbReference>
<keyword evidence="2" id="KW-1185">Reference proteome</keyword>
<gene>
    <name evidence="1" type="ORF">ACFQL9_05130</name>
</gene>
<dbReference type="GeneID" id="81125733"/>
<dbReference type="Proteomes" id="UP001596461">
    <property type="component" value="Unassembled WGS sequence"/>
</dbReference>
<evidence type="ECO:0000313" key="2">
    <source>
        <dbReference type="Proteomes" id="UP001596461"/>
    </source>
</evidence>
<protein>
    <submittedName>
        <fullName evidence="1">Rubrerythrin family protein</fullName>
    </submittedName>
</protein>
<accession>A0ABD5WAP8</accession>
<dbReference type="InterPro" id="IPR012347">
    <property type="entry name" value="Ferritin-like"/>
</dbReference>
<evidence type="ECO:0000313" key="1">
    <source>
        <dbReference type="EMBL" id="MFC7069019.1"/>
    </source>
</evidence>